<dbReference type="Pfam" id="PF02810">
    <property type="entry name" value="SEC-C"/>
    <property type="match status" value="1"/>
</dbReference>
<keyword evidence="2" id="KW-1185">Reference proteome</keyword>
<dbReference type="Proteomes" id="UP000509545">
    <property type="component" value="Chromosome"/>
</dbReference>
<dbReference type="Gene3D" id="3.10.450.50">
    <property type="match status" value="1"/>
</dbReference>
<dbReference type="InterPro" id="IPR004027">
    <property type="entry name" value="SEC_C_motif"/>
</dbReference>
<dbReference type="RefSeq" id="WP_176688646.1">
    <property type="nucleotide sequence ID" value="NZ_CP048810.1"/>
</dbReference>
<dbReference type="AlphaFoldDB" id="A0A6N1CFF4"/>
<dbReference type="KEGG" id="pbz:GN234_14200"/>
<dbReference type="EMBL" id="CP048810">
    <property type="protein sequence ID" value="QKS83026.1"/>
    <property type="molecule type" value="Genomic_DNA"/>
</dbReference>
<name>A0A6N1CFF4_9PSED</name>
<proteinExistence type="predicted"/>
<sequence length="370" mass="41491">MNMGRNELCWCGSGKKFKRCHLGRAAADPLKSWDISSAHRKSFSKRLCSAPDSFHDQCTSTIVSAHTVPRSGSLNQIADEGHVLTFIPTLESLIKYKGILHPERVGVRKASTFTGFCSKHDDELFGPVEKEKFFGTQEQCFLLAYRAYAREIYTKRAAADQSVLHKEMDRGKTPDQQFEIQAFAFLHGAGIRAALRDINHHKPRFEKHLLSSDFAGVRSYVIELENAPPVMCSATYAPDKDFEGQHLQDMADVGLIPNMMSVTSFYGGDKGQIVFTWLPDDDETCIPLIESLERVKDADISAKVVSYLFDNFENVHVSPIWWDSIGPDNQAALINRMTGEVGVAFGLIPAAKLPFRISPWPITRRYRVGC</sequence>
<accession>A0A6N1CFF4</accession>
<reference evidence="1 2" key="1">
    <citation type="submission" date="2020-02" db="EMBL/GenBank/DDBJ databases">
        <authorList>
            <person name="Liang J."/>
        </authorList>
    </citation>
    <scope>NUCLEOTIDE SEQUENCE [LARGE SCALE GENOMIC DNA]</scope>
    <source>
        <strain evidence="1 2">L22-9</strain>
    </source>
</reference>
<protein>
    <submittedName>
        <fullName evidence="1">SEC-C domain-containing protein</fullName>
    </submittedName>
</protein>
<evidence type="ECO:0000313" key="1">
    <source>
        <dbReference type="EMBL" id="QKS83026.1"/>
    </source>
</evidence>
<organism evidence="1 2">
    <name type="scientific">Pseudomonas bijieensis</name>
    <dbReference type="NCBI Taxonomy" id="2681983"/>
    <lineage>
        <taxon>Bacteria</taxon>
        <taxon>Pseudomonadati</taxon>
        <taxon>Pseudomonadota</taxon>
        <taxon>Gammaproteobacteria</taxon>
        <taxon>Pseudomonadales</taxon>
        <taxon>Pseudomonadaceae</taxon>
        <taxon>Pseudomonas</taxon>
    </lineage>
</organism>
<gene>
    <name evidence="1" type="ORF">GN234_14200</name>
</gene>
<dbReference type="SUPFAM" id="SSF103642">
    <property type="entry name" value="Sec-C motif"/>
    <property type="match status" value="1"/>
</dbReference>
<evidence type="ECO:0000313" key="2">
    <source>
        <dbReference type="Proteomes" id="UP000509545"/>
    </source>
</evidence>